<evidence type="ECO:0000256" key="1">
    <source>
        <dbReference type="SAM" id="MobiDB-lite"/>
    </source>
</evidence>
<protein>
    <submittedName>
        <fullName evidence="2">Uncharacterized protein</fullName>
    </submittedName>
</protein>
<evidence type="ECO:0000313" key="3">
    <source>
        <dbReference type="Proteomes" id="UP000663848"/>
    </source>
</evidence>
<dbReference type="Proteomes" id="UP000663848">
    <property type="component" value="Unassembled WGS sequence"/>
</dbReference>
<feature type="non-terminal residue" evidence="2">
    <location>
        <position position="83"/>
    </location>
</feature>
<feature type="non-terminal residue" evidence="2">
    <location>
        <position position="1"/>
    </location>
</feature>
<proteinExistence type="predicted"/>
<dbReference type="AlphaFoldDB" id="A0A822DM85"/>
<reference evidence="2" key="1">
    <citation type="submission" date="2021-02" db="EMBL/GenBank/DDBJ databases">
        <authorList>
            <person name="Nowell W R."/>
        </authorList>
    </citation>
    <scope>NUCLEOTIDE SEQUENCE</scope>
</reference>
<organism evidence="2 3">
    <name type="scientific">Rotaria socialis</name>
    <dbReference type="NCBI Taxonomy" id="392032"/>
    <lineage>
        <taxon>Eukaryota</taxon>
        <taxon>Metazoa</taxon>
        <taxon>Spiralia</taxon>
        <taxon>Gnathifera</taxon>
        <taxon>Rotifera</taxon>
        <taxon>Eurotatoria</taxon>
        <taxon>Bdelloidea</taxon>
        <taxon>Philodinida</taxon>
        <taxon>Philodinidae</taxon>
        <taxon>Rotaria</taxon>
    </lineage>
</organism>
<evidence type="ECO:0000313" key="2">
    <source>
        <dbReference type="EMBL" id="CAF5075769.1"/>
    </source>
</evidence>
<accession>A0A822DM85</accession>
<sequence length="83" mass="9080">HSVSISIIHLSSRDRVVYRESDLSQSNSGLALNSSSSISSNNNNNNNQRYTSSSNQHRLSDPYSTLPQRGRDMALPPTSSVST</sequence>
<feature type="region of interest" description="Disordered" evidence="1">
    <location>
        <begin position="16"/>
        <end position="83"/>
    </location>
</feature>
<feature type="compositionally biased region" description="Low complexity" evidence="1">
    <location>
        <begin position="23"/>
        <end position="56"/>
    </location>
</feature>
<comment type="caution">
    <text evidence="2">The sequence shown here is derived from an EMBL/GenBank/DDBJ whole genome shotgun (WGS) entry which is preliminary data.</text>
</comment>
<gene>
    <name evidence="2" type="ORF">QYT958_LOCUS43588</name>
</gene>
<name>A0A822DM85_9BILA</name>
<dbReference type="EMBL" id="CAJOBR010062606">
    <property type="protein sequence ID" value="CAF5075769.1"/>
    <property type="molecule type" value="Genomic_DNA"/>
</dbReference>